<evidence type="ECO:0000256" key="1">
    <source>
        <dbReference type="SAM" id="MobiDB-lite"/>
    </source>
</evidence>
<proteinExistence type="predicted"/>
<feature type="signal peptide" evidence="2">
    <location>
        <begin position="1"/>
        <end position="22"/>
    </location>
</feature>
<feature type="compositionally biased region" description="Pro residues" evidence="1">
    <location>
        <begin position="73"/>
        <end position="84"/>
    </location>
</feature>
<gene>
    <name evidence="3" type="ORF">GS398_08050</name>
</gene>
<accession>A0A7K1XWA0</accession>
<keyword evidence="4" id="KW-1185">Reference proteome</keyword>
<organism evidence="3 4">
    <name type="scientific">Hufsiella ginkgonis</name>
    <dbReference type="NCBI Taxonomy" id="2695274"/>
    <lineage>
        <taxon>Bacteria</taxon>
        <taxon>Pseudomonadati</taxon>
        <taxon>Bacteroidota</taxon>
        <taxon>Sphingobacteriia</taxon>
        <taxon>Sphingobacteriales</taxon>
        <taxon>Sphingobacteriaceae</taxon>
        <taxon>Hufsiella</taxon>
    </lineage>
</organism>
<dbReference type="RefSeq" id="WP_160906255.1">
    <property type="nucleotide sequence ID" value="NZ_WVHS01000002.1"/>
</dbReference>
<sequence length="110" mass="12139">MKKLPLIPLVLSAFMWAGNAYGQTKTSKTKAKTKITHTPPEATKKPVKSVVMTGDTAKVYRDRDKVKDIDFRPPSPTSPSPNNPNPHNAQPNPVDPHPPLRQDPTLKPKP</sequence>
<dbReference type="EMBL" id="WVHS01000002">
    <property type="protein sequence ID" value="MXV15250.1"/>
    <property type="molecule type" value="Genomic_DNA"/>
</dbReference>
<feature type="region of interest" description="Disordered" evidence="1">
    <location>
        <begin position="23"/>
        <end position="110"/>
    </location>
</feature>
<name>A0A7K1XWA0_9SPHI</name>
<protein>
    <submittedName>
        <fullName evidence="3">Uncharacterized protein</fullName>
    </submittedName>
</protein>
<dbReference type="Proteomes" id="UP000451233">
    <property type="component" value="Unassembled WGS sequence"/>
</dbReference>
<dbReference type="AlphaFoldDB" id="A0A7K1XWA0"/>
<evidence type="ECO:0000313" key="3">
    <source>
        <dbReference type="EMBL" id="MXV15250.1"/>
    </source>
</evidence>
<keyword evidence="2" id="KW-0732">Signal</keyword>
<reference evidence="3 4" key="1">
    <citation type="submission" date="2019-11" db="EMBL/GenBank/DDBJ databases">
        <title>Pedobacter sp. HMF7056 Genome sequencing and assembly.</title>
        <authorList>
            <person name="Kang H."/>
            <person name="Kim H."/>
            <person name="Joh K."/>
        </authorList>
    </citation>
    <scope>NUCLEOTIDE SEQUENCE [LARGE SCALE GENOMIC DNA]</scope>
    <source>
        <strain evidence="3 4">HMF7056</strain>
    </source>
</reference>
<feature type="compositionally biased region" description="Basic and acidic residues" evidence="1">
    <location>
        <begin position="58"/>
        <end position="71"/>
    </location>
</feature>
<feature type="compositionally biased region" description="Basic and acidic residues" evidence="1">
    <location>
        <begin position="98"/>
        <end position="110"/>
    </location>
</feature>
<evidence type="ECO:0000313" key="4">
    <source>
        <dbReference type="Proteomes" id="UP000451233"/>
    </source>
</evidence>
<evidence type="ECO:0000256" key="2">
    <source>
        <dbReference type="SAM" id="SignalP"/>
    </source>
</evidence>
<feature type="chain" id="PRO_5029558750" evidence="2">
    <location>
        <begin position="23"/>
        <end position="110"/>
    </location>
</feature>
<comment type="caution">
    <text evidence="3">The sequence shown here is derived from an EMBL/GenBank/DDBJ whole genome shotgun (WGS) entry which is preliminary data.</text>
</comment>